<dbReference type="SUPFAM" id="SSF52402">
    <property type="entry name" value="Adenine nucleotide alpha hydrolases-like"/>
    <property type="match status" value="1"/>
</dbReference>
<dbReference type="InterPro" id="IPR006016">
    <property type="entry name" value="UspA"/>
</dbReference>
<dbReference type="CDD" id="cd00293">
    <property type="entry name" value="USP-like"/>
    <property type="match status" value="1"/>
</dbReference>
<evidence type="ECO:0000313" key="3">
    <source>
        <dbReference type="EMBL" id="RJG03725.1"/>
    </source>
</evidence>
<evidence type="ECO:0000256" key="1">
    <source>
        <dbReference type="ARBA" id="ARBA00008791"/>
    </source>
</evidence>
<dbReference type="AlphaFoldDB" id="A0A3A3G7W7"/>
<sequence>MSKILIAVDGSPNALRGVAHIINQTRAGQPGAEIHLINVQHPLHGGISSFISAGQIRQLHQEEGEKALFDARKMLDDAGIAYQHHLFIGDPAHVMVQFANDGGFDEIVIGTRGLSAVSNMLLGSVSAKLAHLANMPVLLVK</sequence>
<protein>
    <submittedName>
        <fullName evidence="3">Universal stress protein</fullName>
    </submittedName>
</protein>
<dbReference type="Proteomes" id="UP000266327">
    <property type="component" value="Unassembled WGS sequence"/>
</dbReference>
<evidence type="ECO:0000259" key="2">
    <source>
        <dbReference type="Pfam" id="PF00582"/>
    </source>
</evidence>
<dbReference type="OrthoDB" id="5295044at2"/>
<gene>
    <name evidence="3" type="ORF">D3878_20800</name>
</gene>
<dbReference type="PRINTS" id="PR01438">
    <property type="entry name" value="UNVRSLSTRESS"/>
</dbReference>
<dbReference type="InterPro" id="IPR014729">
    <property type="entry name" value="Rossmann-like_a/b/a_fold"/>
</dbReference>
<dbReference type="EMBL" id="QYUQ01000002">
    <property type="protein sequence ID" value="RJG03725.1"/>
    <property type="molecule type" value="Genomic_DNA"/>
</dbReference>
<dbReference type="InterPro" id="IPR006015">
    <property type="entry name" value="Universal_stress_UspA"/>
</dbReference>
<proteinExistence type="inferred from homology"/>
<dbReference type="PANTHER" id="PTHR46268:SF6">
    <property type="entry name" value="UNIVERSAL STRESS PROTEIN UP12"/>
    <property type="match status" value="1"/>
</dbReference>
<accession>A0A3A3G7W7</accession>
<dbReference type="RefSeq" id="WP_119787213.1">
    <property type="nucleotide sequence ID" value="NZ_QYUQ01000002.1"/>
</dbReference>
<keyword evidence="4" id="KW-1185">Reference proteome</keyword>
<evidence type="ECO:0000313" key="4">
    <source>
        <dbReference type="Proteomes" id="UP000266327"/>
    </source>
</evidence>
<comment type="similarity">
    <text evidence="1">Belongs to the universal stress protein A family.</text>
</comment>
<organism evidence="3 4">
    <name type="scientific">Noviherbaspirillum sedimenti</name>
    <dbReference type="NCBI Taxonomy" id="2320865"/>
    <lineage>
        <taxon>Bacteria</taxon>
        <taxon>Pseudomonadati</taxon>
        <taxon>Pseudomonadota</taxon>
        <taxon>Betaproteobacteria</taxon>
        <taxon>Burkholderiales</taxon>
        <taxon>Oxalobacteraceae</taxon>
        <taxon>Noviherbaspirillum</taxon>
    </lineage>
</organism>
<name>A0A3A3G7W7_9BURK</name>
<dbReference type="Gene3D" id="3.40.50.620">
    <property type="entry name" value="HUPs"/>
    <property type="match status" value="1"/>
</dbReference>
<reference evidence="4" key="1">
    <citation type="submission" date="2018-09" db="EMBL/GenBank/DDBJ databases">
        <authorList>
            <person name="Zhu H."/>
        </authorList>
    </citation>
    <scope>NUCLEOTIDE SEQUENCE [LARGE SCALE GENOMIC DNA]</scope>
    <source>
        <strain evidence="4">K1S02-23</strain>
    </source>
</reference>
<dbReference type="PANTHER" id="PTHR46268">
    <property type="entry name" value="STRESS RESPONSE PROTEIN NHAX"/>
    <property type="match status" value="1"/>
</dbReference>
<comment type="caution">
    <text evidence="3">The sequence shown here is derived from an EMBL/GenBank/DDBJ whole genome shotgun (WGS) entry which is preliminary data.</text>
</comment>
<feature type="domain" description="UspA" evidence="2">
    <location>
        <begin position="2"/>
        <end position="141"/>
    </location>
</feature>
<dbReference type="Pfam" id="PF00582">
    <property type="entry name" value="Usp"/>
    <property type="match status" value="1"/>
</dbReference>